<reference evidence="2" key="1">
    <citation type="journal article" date="2020" name="Nature">
        <title>Giant virus diversity and host interactions through global metagenomics.</title>
        <authorList>
            <person name="Schulz F."/>
            <person name="Roux S."/>
            <person name="Paez-Espino D."/>
            <person name="Jungbluth S."/>
            <person name="Walsh D.A."/>
            <person name="Denef V.J."/>
            <person name="McMahon K.D."/>
            <person name="Konstantinidis K.T."/>
            <person name="Eloe-Fadrosh E.A."/>
            <person name="Kyrpides N.C."/>
            <person name="Woyke T."/>
        </authorList>
    </citation>
    <scope>NUCLEOTIDE SEQUENCE</scope>
    <source>
        <strain evidence="2">GVMAG-M-3300023174-46</strain>
    </source>
</reference>
<protein>
    <submittedName>
        <fullName evidence="2">Uncharacterized protein</fullName>
    </submittedName>
</protein>
<name>A0A6C0DPE1_9ZZZZ</name>
<feature type="region of interest" description="Disordered" evidence="1">
    <location>
        <begin position="101"/>
        <end position="132"/>
    </location>
</feature>
<evidence type="ECO:0000256" key="1">
    <source>
        <dbReference type="SAM" id="MobiDB-lite"/>
    </source>
</evidence>
<dbReference type="AlphaFoldDB" id="A0A6C0DPE1"/>
<evidence type="ECO:0000313" key="2">
    <source>
        <dbReference type="EMBL" id="QHT18341.1"/>
    </source>
</evidence>
<organism evidence="2">
    <name type="scientific">viral metagenome</name>
    <dbReference type="NCBI Taxonomy" id="1070528"/>
    <lineage>
        <taxon>unclassified sequences</taxon>
        <taxon>metagenomes</taxon>
        <taxon>organismal metagenomes</taxon>
    </lineage>
</organism>
<feature type="compositionally biased region" description="Acidic residues" evidence="1">
    <location>
        <begin position="107"/>
        <end position="132"/>
    </location>
</feature>
<dbReference type="EMBL" id="MN739654">
    <property type="protein sequence ID" value="QHT18341.1"/>
    <property type="molecule type" value="Genomic_DNA"/>
</dbReference>
<sequence length="179" mass="20529">MDPLTTVSISGVIPKNATHVVYWSEGIPVPLSSLSPEASRIDSSRIQKLEEKIATLEQLVQELQSTRTTTYFPKSTSPVLEGIEIVPKPFVEPAPFVEPFIEPVPVEQEEQQEEDEDEEEQEEEEEEEEALELTEFEWKGVTYYRDSENLVYQKDGDDLDDAPIGVWNVEKQKLLRYKV</sequence>
<accession>A0A6C0DPE1</accession>
<proteinExistence type="predicted"/>